<comment type="caution">
    <text evidence="2">The sequence shown here is derived from an EMBL/GenBank/DDBJ whole genome shotgun (WGS) entry which is preliminary data.</text>
</comment>
<dbReference type="EMBL" id="BMIF01000002">
    <property type="protein sequence ID" value="GGA58283.1"/>
    <property type="molecule type" value="Genomic_DNA"/>
</dbReference>
<dbReference type="Proteomes" id="UP000636264">
    <property type="component" value="Unassembled WGS sequence"/>
</dbReference>
<dbReference type="InterPro" id="IPR019253">
    <property type="entry name" value="DUF2244_TM"/>
</dbReference>
<dbReference type="PIRSF" id="PIRSF032162">
    <property type="entry name" value="UCP032162_imp"/>
    <property type="match status" value="1"/>
</dbReference>
<evidence type="ECO:0000313" key="3">
    <source>
        <dbReference type="Proteomes" id="UP000636264"/>
    </source>
</evidence>
<keyword evidence="1" id="KW-0812">Transmembrane</keyword>
<sequence length="161" mass="18056">MLQENAADTPFFKALLVPYRSLGRTGFYVLMGSMVAAWVFVVMVFYSMGAWPIIGFFGLDVAALYLAFRINYRAANVREEIALSRTSLNIRKVPPSGRVEEHSVNPFWTRFTVRRGPENMITDMSIEARGMRISIGSFLNPDDRESFASAFGQALATAKRA</sequence>
<evidence type="ECO:0000313" key="2">
    <source>
        <dbReference type="EMBL" id="GGA58283.1"/>
    </source>
</evidence>
<gene>
    <name evidence="2" type="ORF">GCM10011385_09860</name>
</gene>
<reference evidence="2" key="2">
    <citation type="submission" date="2020-09" db="EMBL/GenBank/DDBJ databases">
        <authorList>
            <person name="Sun Q."/>
            <person name="Zhou Y."/>
        </authorList>
    </citation>
    <scope>NUCLEOTIDE SEQUENCE</scope>
    <source>
        <strain evidence="2">CGMCC 1.15320</strain>
    </source>
</reference>
<proteinExistence type="predicted"/>
<dbReference type="RefSeq" id="WP_188719836.1">
    <property type="nucleotide sequence ID" value="NZ_BMIF01000002.1"/>
</dbReference>
<accession>A0A916W1H5</accession>
<dbReference type="Pfam" id="PF10003">
    <property type="entry name" value="DUF2244"/>
    <property type="match status" value="1"/>
</dbReference>
<feature type="transmembrane region" description="Helical" evidence="1">
    <location>
        <begin position="51"/>
        <end position="68"/>
    </location>
</feature>
<name>A0A916W1H5_9HYPH</name>
<dbReference type="InterPro" id="IPR016990">
    <property type="entry name" value="UCP032162_TM"/>
</dbReference>
<keyword evidence="1" id="KW-1133">Transmembrane helix</keyword>
<keyword evidence="1" id="KW-0472">Membrane</keyword>
<keyword evidence="3" id="KW-1185">Reference proteome</keyword>
<feature type="transmembrane region" description="Helical" evidence="1">
    <location>
        <begin position="27"/>
        <end position="45"/>
    </location>
</feature>
<reference evidence="2" key="1">
    <citation type="journal article" date="2014" name="Int. J. Syst. Evol. Microbiol.">
        <title>Complete genome sequence of Corynebacterium casei LMG S-19264T (=DSM 44701T), isolated from a smear-ripened cheese.</title>
        <authorList>
            <consortium name="US DOE Joint Genome Institute (JGI-PGF)"/>
            <person name="Walter F."/>
            <person name="Albersmeier A."/>
            <person name="Kalinowski J."/>
            <person name="Ruckert C."/>
        </authorList>
    </citation>
    <scope>NUCLEOTIDE SEQUENCE</scope>
    <source>
        <strain evidence="2">CGMCC 1.15320</strain>
    </source>
</reference>
<evidence type="ECO:0000256" key="1">
    <source>
        <dbReference type="SAM" id="Phobius"/>
    </source>
</evidence>
<organism evidence="2 3">
    <name type="scientific">Nitratireductor aestuarii</name>
    <dbReference type="NCBI Taxonomy" id="1735103"/>
    <lineage>
        <taxon>Bacteria</taxon>
        <taxon>Pseudomonadati</taxon>
        <taxon>Pseudomonadota</taxon>
        <taxon>Alphaproteobacteria</taxon>
        <taxon>Hyphomicrobiales</taxon>
        <taxon>Phyllobacteriaceae</taxon>
        <taxon>Nitratireductor</taxon>
    </lineage>
</organism>
<dbReference type="AlphaFoldDB" id="A0A916W1H5"/>
<protein>
    <submittedName>
        <fullName evidence="2">Membrane protein</fullName>
    </submittedName>
</protein>